<sequence length="542" mass="56807">MAPVPAPFNAGQYLLDRRTSLGDAGRVALHGPAGPVTYGELLSLVERTTAGLRSLGLHTDDRVVLVMSDGVEMVAAVLGAFRAGLVAVPVSTMLGGAELASVVVDCGARVVVATEEFVGAVTVAVAAADELEHLVLVGGQVAAPEQVRTWSWSGLLENGSGADDTVAATTDDSWALWLYTSGTTGTPKGAMHRHANIRHVCETYGAHTLGITADDVCFSVAKLFFAYGIGNTLFFPLAVGASAVLEPRRPSPAVVLERMAADRPTLFFGPPTFYAALVAAELPSDTFASVRLATSAGESLPVVLQRRVTDAYGFPVLDGIGATEALHVFLSNHPDDIRPGTTGKAVPGYEVELRDGDGHPVPPGEPGDLYVRGESLAVGYWRRTEATRAVFQGEWMRTGDTYSQDADGYYVCLGRSNDLLKAGGIWVSPAEVEGRLLEHDGVSEAAVVGVADAAGLDKPVACVVRSAAGATVTAEELVAWCRDGLASFKRPRAVVFVDELPKTATGKVQRFKVREGFAGVPLEQVSEPEEPSGVPASAQLSS</sequence>
<dbReference type="Gene3D" id="3.40.50.12780">
    <property type="entry name" value="N-terminal domain of ligase-like"/>
    <property type="match status" value="1"/>
</dbReference>
<evidence type="ECO:0000256" key="1">
    <source>
        <dbReference type="ARBA" id="ARBA00022598"/>
    </source>
</evidence>
<dbReference type="RefSeq" id="WP_265383225.1">
    <property type="nucleotide sequence ID" value="NZ_CP110615.1"/>
</dbReference>
<dbReference type="Gene3D" id="3.30.300.30">
    <property type="match status" value="1"/>
</dbReference>
<keyword evidence="6" id="KW-1185">Reference proteome</keyword>
<dbReference type="InterPro" id="IPR000873">
    <property type="entry name" value="AMP-dep_synth/lig_dom"/>
</dbReference>
<reference evidence="5" key="1">
    <citation type="submission" date="2022-10" db="EMBL/GenBank/DDBJ databases">
        <title>Rhodococcus sp.75.</title>
        <authorList>
            <person name="Sun M."/>
        </authorList>
    </citation>
    <scope>NUCLEOTIDE SEQUENCE</scope>
    <source>
        <strain evidence="5">75</strain>
    </source>
</reference>
<evidence type="ECO:0000256" key="2">
    <source>
        <dbReference type="SAM" id="MobiDB-lite"/>
    </source>
</evidence>
<keyword evidence="1 5" id="KW-0436">Ligase</keyword>
<dbReference type="PANTHER" id="PTHR43352">
    <property type="entry name" value="ACETYL-COA SYNTHETASE"/>
    <property type="match status" value="1"/>
</dbReference>
<dbReference type="InterPro" id="IPR025110">
    <property type="entry name" value="AMP-bd_C"/>
</dbReference>
<dbReference type="EMBL" id="CP110615">
    <property type="protein sequence ID" value="UZJ25119.1"/>
    <property type="molecule type" value="Genomic_DNA"/>
</dbReference>
<name>A0ABY6P0C6_9NOCA</name>
<dbReference type="SUPFAM" id="SSF56801">
    <property type="entry name" value="Acetyl-CoA synthetase-like"/>
    <property type="match status" value="1"/>
</dbReference>
<evidence type="ECO:0000259" key="4">
    <source>
        <dbReference type="Pfam" id="PF13193"/>
    </source>
</evidence>
<dbReference type="Pfam" id="PF00501">
    <property type="entry name" value="AMP-binding"/>
    <property type="match status" value="1"/>
</dbReference>
<dbReference type="NCBIfam" id="TIGR02262">
    <property type="entry name" value="benz_CoA_lig"/>
    <property type="match status" value="1"/>
</dbReference>
<evidence type="ECO:0000259" key="3">
    <source>
        <dbReference type="Pfam" id="PF00501"/>
    </source>
</evidence>
<dbReference type="InterPro" id="IPR011957">
    <property type="entry name" value="Benz_CoA_lig"/>
</dbReference>
<dbReference type="InterPro" id="IPR045851">
    <property type="entry name" value="AMP-bd_C_sf"/>
</dbReference>
<dbReference type="Proteomes" id="UP001164965">
    <property type="component" value="Chromosome"/>
</dbReference>
<proteinExistence type="predicted"/>
<feature type="domain" description="AMP-dependent synthetase/ligase" evidence="3">
    <location>
        <begin position="24"/>
        <end position="381"/>
    </location>
</feature>
<dbReference type="GO" id="GO:0016874">
    <property type="term" value="F:ligase activity"/>
    <property type="evidence" value="ECO:0007669"/>
    <property type="project" value="UniProtKB-KW"/>
</dbReference>
<dbReference type="Pfam" id="PF13193">
    <property type="entry name" value="AMP-binding_C"/>
    <property type="match status" value="1"/>
</dbReference>
<evidence type="ECO:0000313" key="6">
    <source>
        <dbReference type="Proteomes" id="UP001164965"/>
    </source>
</evidence>
<accession>A0ABY6P0C6</accession>
<dbReference type="PANTHER" id="PTHR43352:SF1">
    <property type="entry name" value="ANTHRANILATE--COA LIGASE"/>
    <property type="match status" value="1"/>
</dbReference>
<dbReference type="InterPro" id="IPR042099">
    <property type="entry name" value="ANL_N_sf"/>
</dbReference>
<organism evidence="5 6">
    <name type="scientific">Rhodococcus antarcticus</name>
    <dbReference type="NCBI Taxonomy" id="2987751"/>
    <lineage>
        <taxon>Bacteria</taxon>
        <taxon>Bacillati</taxon>
        <taxon>Actinomycetota</taxon>
        <taxon>Actinomycetes</taxon>
        <taxon>Mycobacteriales</taxon>
        <taxon>Nocardiaceae</taxon>
        <taxon>Rhodococcus</taxon>
    </lineage>
</organism>
<gene>
    <name evidence="5" type="ORF">RHODO2019_00990</name>
</gene>
<feature type="region of interest" description="Disordered" evidence="2">
    <location>
        <begin position="522"/>
        <end position="542"/>
    </location>
</feature>
<protein>
    <submittedName>
        <fullName evidence="5">Benzoate-CoA ligase family protein</fullName>
    </submittedName>
</protein>
<feature type="domain" description="AMP-binding enzyme C-terminal" evidence="4">
    <location>
        <begin position="431"/>
        <end position="507"/>
    </location>
</feature>
<evidence type="ECO:0000313" key="5">
    <source>
        <dbReference type="EMBL" id="UZJ25119.1"/>
    </source>
</evidence>